<reference evidence="1" key="1">
    <citation type="submission" date="2022-08" db="UniProtKB">
        <authorList>
            <consortium name="EnsemblMetazoa"/>
        </authorList>
    </citation>
    <scope>IDENTIFICATION</scope>
    <source>
        <strain evidence="1">05x7-T-G4-1.051#20</strain>
    </source>
</reference>
<evidence type="ECO:0000313" key="1">
    <source>
        <dbReference type="EnsemblMetazoa" id="G1176.33:cds"/>
    </source>
</evidence>
<dbReference type="Proteomes" id="UP000005408">
    <property type="component" value="Unassembled WGS sequence"/>
</dbReference>
<organism evidence="1 2">
    <name type="scientific">Magallana gigas</name>
    <name type="common">Pacific oyster</name>
    <name type="synonym">Crassostrea gigas</name>
    <dbReference type="NCBI Taxonomy" id="29159"/>
    <lineage>
        <taxon>Eukaryota</taxon>
        <taxon>Metazoa</taxon>
        <taxon>Spiralia</taxon>
        <taxon>Lophotrochozoa</taxon>
        <taxon>Mollusca</taxon>
        <taxon>Bivalvia</taxon>
        <taxon>Autobranchia</taxon>
        <taxon>Pteriomorphia</taxon>
        <taxon>Ostreida</taxon>
        <taxon>Ostreoidea</taxon>
        <taxon>Ostreidae</taxon>
        <taxon>Magallana</taxon>
    </lineage>
</organism>
<name>A0A8W8HZ59_MAGGI</name>
<sequence length="163" mass="16643">MDVIPIRPECLFSAAALRGVALTRGRAAAVAARGAYNAAALAATAAFRHTTPLATAATALPLAGVYQDPFLATYAAADRYQLVTSQPYPTAAAAYAPGARYAIPAALASPGTYAAAAAAGQLQLAGREYTTATTDQLLGHSIGPVAGYGATLYRGAYQRFTPY</sequence>
<protein>
    <submittedName>
        <fullName evidence="1">Uncharacterized protein</fullName>
    </submittedName>
</protein>
<evidence type="ECO:0000313" key="2">
    <source>
        <dbReference type="Proteomes" id="UP000005408"/>
    </source>
</evidence>
<accession>A0A8W8HZ59</accession>
<dbReference type="AlphaFoldDB" id="A0A8W8HZ59"/>
<dbReference type="EnsemblMetazoa" id="G1176.33">
    <property type="protein sequence ID" value="G1176.33:cds"/>
    <property type="gene ID" value="G1176"/>
</dbReference>
<proteinExistence type="predicted"/>
<keyword evidence="2" id="KW-1185">Reference proteome</keyword>